<organism evidence="1 2">
    <name type="scientific">Eubacterium segne</name>
    <dbReference type="NCBI Taxonomy" id="2763045"/>
    <lineage>
        <taxon>Bacteria</taxon>
        <taxon>Bacillati</taxon>
        <taxon>Bacillota</taxon>
        <taxon>Clostridia</taxon>
        <taxon>Eubacteriales</taxon>
        <taxon>Eubacteriaceae</taxon>
        <taxon>Eubacterium</taxon>
    </lineage>
</organism>
<sequence>MISGNKAGEVTGEAINNASSVIAREIVENSGIMNEYMLYVENHGNISEMAKKELLNKIVSEYMMHSEYTYDTADPGYDQVINLIYENANYAEKKEQPTEKETKPKKKKAVAASANVIVPTPKITGRLYNAQNIGSFKDVMDRFYIVTEATSLYSGDIPIKSALNENFKIKGNNTKPQILIYHTHSQEEFADSSDDVSTTIIGVGDRLAKILKSQFGYNVIHDTTKYDIVNGKLDRSEAYDQARVGVKKILEKNPSISLVLDIHRDGINENTRLVTEVNGKKTAQIMFFNGMSRFKNSGNIDYLYNPYLYENLALVLQMKVNAEAYYPGFTRRNYVNAYKYNLDLCRQCMLIEVGAQTNTYEEAQNAAEPLAMLINLTMGKNKQGASK</sequence>
<dbReference type="InterPro" id="IPR010897">
    <property type="entry name" value="Spore_II_P"/>
</dbReference>
<proteinExistence type="predicted"/>
<keyword evidence="2" id="KW-1185">Reference proteome</keyword>
<evidence type="ECO:0000313" key="1">
    <source>
        <dbReference type="EMBL" id="MBC5668212.1"/>
    </source>
</evidence>
<protein>
    <submittedName>
        <fullName evidence="1">Stage II sporulation protein P</fullName>
    </submittedName>
</protein>
<dbReference type="NCBIfam" id="TIGR02867">
    <property type="entry name" value="spore_II_P"/>
    <property type="match status" value="1"/>
</dbReference>
<dbReference type="Pfam" id="PF07454">
    <property type="entry name" value="SpoIIP"/>
    <property type="match status" value="1"/>
</dbReference>
<reference evidence="1 2" key="1">
    <citation type="submission" date="2020-08" db="EMBL/GenBank/DDBJ databases">
        <title>Genome public.</title>
        <authorList>
            <person name="Liu C."/>
            <person name="Sun Q."/>
        </authorList>
    </citation>
    <scope>NUCLEOTIDE SEQUENCE [LARGE SCALE GENOMIC DNA]</scope>
    <source>
        <strain evidence="1 2">BX4</strain>
    </source>
</reference>
<dbReference type="RefSeq" id="WP_186840468.1">
    <property type="nucleotide sequence ID" value="NZ_JACOOZ010000006.1"/>
</dbReference>
<evidence type="ECO:0000313" key="2">
    <source>
        <dbReference type="Proteomes" id="UP000597877"/>
    </source>
</evidence>
<dbReference type="EMBL" id="JACOOZ010000006">
    <property type="protein sequence ID" value="MBC5668212.1"/>
    <property type="molecule type" value="Genomic_DNA"/>
</dbReference>
<gene>
    <name evidence="1" type="ORF">H8S00_09475</name>
</gene>
<comment type="caution">
    <text evidence="1">The sequence shown here is derived from an EMBL/GenBank/DDBJ whole genome shotgun (WGS) entry which is preliminary data.</text>
</comment>
<dbReference type="Proteomes" id="UP000597877">
    <property type="component" value="Unassembled WGS sequence"/>
</dbReference>
<name>A0ABR7F3P2_9FIRM</name>
<accession>A0ABR7F3P2</accession>